<feature type="compositionally biased region" description="Basic and acidic residues" evidence="1">
    <location>
        <begin position="26"/>
        <end position="36"/>
    </location>
</feature>
<dbReference type="CDD" id="cd00167">
    <property type="entry name" value="SANT"/>
    <property type="match status" value="1"/>
</dbReference>
<dbReference type="SMART" id="SM00717">
    <property type="entry name" value="SANT"/>
    <property type="match status" value="1"/>
</dbReference>
<evidence type="ECO:0000313" key="4">
    <source>
        <dbReference type="Proteomes" id="UP000799437"/>
    </source>
</evidence>
<evidence type="ECO:0000256" key="1">
    <source>
        <dbReference type="SAM" id="MobiDB-lite"/>
    </source>
</evidence>
<feature type="compositionally biased region" description="Polar residues" evidence="1">
    <location>
        <begin position="123"/>
        <end position="148"/>
    </location>
</feature>
<evidence type="ECO:0000259" key="2">
    <source>
        <dbReference type="SMART" id="SM00717"/>
    </source>
</evidence>
<proteinExistence type="predicted"/>
<feature type="region of interest" description="Disordered" evidence="1">
    <location>
        <begin position="1"/>
        <end position="165"/>
    </location>
</feature>
<dbReference type="GeneID" id="54481393"/>
<dbReference type="EMBL" id="ML996600">
    <property type="protein sequence ID" value="KAF2752677.1"/>
    <property type="molecule type" value="Genomic_DNA"/>
</dbReference>
<feature type="compositionally biased region" description="Basic and acidic residues" evidence="1">
    <location>
        <begin position="76"/>
        <end position="87"/>
    </location>
</feature>
<dbReference type="RefSeq" id="XP_033595128.1">
    <property type="nucleotide sequence ID" value="XM_033740339.1"/>
</dbReference>
<reference evidence="3" key="1">
    <citation type="journal article" date="2020" name="Stud. Mycol.">
        <title>101 Dothideomycetes genomes: a test case for predicting lifestyles and emergence of pathogens.</title>
        <authorList>
            <person name="Haridas S."/>
            <person name="Albert R."/>
            <person name="Binder M."/>
            <person name="Bloem J."/>
            <person name="Labutti K."/>
            <person name="Salamov A."/>
            <person name="Andreopoulos B."/>
            <person name="Baker S."/>
            <person name="Barry K."/>
            <person name="Bills G."/>
            <person name="Bluhm B."/>
            <person name="Cannon C."/>
            <person name="Castanera R."/>
            <person name="Culley D."/>
            <person name="Daum C."/>
            <person name="Ezra D."/>
            <person name="Gonzalez J."/>
            <person name="Henrissat B."/>
            <person name="Kuo A."/>
            <person name="Liang C."/>
            <person name="Lipzen A."/>
            <person name="Lutzoni F."/>
            <person name="Magnuson J."/>
            <person name="Mondo S."/>
            <person name="Nolan M."/>
            <person name="Ohm R."/>
            <person name="Pangilinan J."/>
            <person name="Park H.-J."/>
            <person name="Ramirez L."/>
            <person name="Alfaro M."/>
            <person name="Sun H."/>
            <person name="Tritt A."/>
            <person name="Yoshinaga Y."/>
            <person name="Zwiers L.-H."/>
            <person name="Turgeon B."/>
            <person name="Goodwin S."/>
            <person name="Spatafora J."/>
            <person name="Crous P."/>
            <person name="Grigoriev I."/>
        </authorList>
    </citation>
    <scope>NUCLEOTIDE SEQUENCE</scope>
    <source>
        <strain evidence="3">CBS 121739</strain>
    </source>
</reference>
<accession>A0A6A6VTV6</accession>
<dbReference type="InterPro" id="IPR009057">
    <property type="entry name" value="Homeodomain-like_sf"/>
</dbReference>
<dbReference type="AlphaFoldDB" id="A0A6A6VTV6"/>
<keyword evidence="4" id="KW-1185">Reference proteome</keyword>
<name>A0A6A6VTV6_9PEZI</name>
<dbReference type="Gene3D" id="1.10.10.60">
    <property type="entry name" value="Homeodomain-like"/>
    <property type="match status" value="1"/>
</dbReference>
<feature type="compositionally biased region" description="Polar residues" evidence="1">
    <location>
        <begin position="42"/>
        <end position="62"/>
    </location>
</feature>
<dbReference type="SUPFAM" id="SSF46689">
    <property type="entry name" value="Homeodomain-like"/>
    <property type="match status" value="1"/>
</dbReference>
<dbReference type="Proteomes" id="UP000799437">
    <property type="component" value="Unassembled WGS sequence"/>
</dbReference>
<organism evidence="3 4">
    <name type="scientific">Pseudovirgaria hyperparasitica</name>
    <dbReference type="NCBI Taxonomy" id="470096"/>
    <lineage>
        <taxon>Eukaryota</taxon>
        <taxon>Fungi</taxon>
        <taxon>Dikarya</taxon>
        <taxon>Ascomycota</taxon>
        <taxon>Pezizomycotina</taxon>
        <taxon>Dothideomycetes</taxon>
        <taxon>Dothideomycetes incertae sedis</taxon>
        <taxon>Acrospermales</taxon>
        <taxon>Acrospermaceae</taxon>
        <taxon>Pseudovirgaria</taxon>
    </lineage>
</organism>
<dbReference type="InterPro" id="IPR001005">
    <property type="entry name" value="SANT/Myb"/>
</dbReference>
<evidence type="ECO:0000313" key="3">
    <source>
        <dbReference type="EMBL" id="KAF2752677.1"/>
    </source>
</evidence>
<feature type="domain" description="Myb-like" evidence="2">
    <location>
        <begin position="318"/>
        <end position="366"/>
    </location>
</feature>
<feature type="compositionally biased region" description="Polar residues" evidence="1">
    <location>
        <begin position="99"/>
        <end position="110"/>
    </location>
</feature>
<sequence>MPKSTPLPSPSSQVPSPRASNGPRPDFPECNDKGDGAESPGLYSSRQSISPFEGTVSEQDINPDSDRREKSRKGRRSEVGESHRDELNQVDVSYGASATPPQRHNPSNRSVQERPRGRPQTHLKPQNGSTVFRKTSRQLTSPPSQQLSGPRADSTARISRIGPPRTFSTGAKAAYDSSIYRGTSDYELMDIAHYYCDVPNDSPIITATVYCADVMSALYAKSSALRWNLLGNKGEVIRTIKLSSDSWLVIGYRHDDCGAPKLCSGRGSMQRSTDRETGRHSNAINYDAVHPETYGNEKYEDEDEDVSDNGYMLSGKRTHVPWKESDGQRLLSYKDKMGLDWDDIVFRFPGRSVGAVKLRYYTLHKKDS</sequence>
<protein>
    <recommendedName>
        <fullName evidence="2">Myb-like domain-containing protein</fullName>
    </recommendedName>
</protein>
<gene>
    <name evidence="3" type="ORF">EJ05DRAFT_269252</name>
</gene>
<dbReference type="OrthoDB" id="3562657at2759"/>